<dbReference type="InterPro" id="IPR036412">
    <property type="entry name" value="HAD-like_sf"/>
</dbReference>
<comment type="catalytic activity">
    <reaction evidence="1">
        <text>2-phosphoglycolate + H2O = glycolate + phosphate</text>
        <dbReference type="Rhea" id="RHEA:14369"/>
        <dbReference type="ChEBI" id="CHEBI:15377"/>
        <dbReference type="ChEBI" id="CHEBI:29805"/>
        <dbReference type="ChEBI" id="CHEBI:43474"/>
        <dbReference type="ChEBI" id="CHEBI:58033"/>
        <dbReference type="EC" id="3.1.3.18"/>
    </reaction>
</comment>
<evidence type="ECO:0000256" key="1">
    <source>
        <dbReference type="ARBA" id="ARBA00000830"/>
    </source>
</evidence>
<reference evidence="6" key="1">
    <citation type="submission" date="2018-02" db="EMBL/GenBank/DDBJ databases">
        <authorList>
            <person name="Clavel T."/>
            <person name="Strowig T."/>
        </authorList>
    </citation>
    <scope>NUCLEOTIDE SEQUENCE [LARGE SCALE GENOMIC DNA]</scope>
    <source>
        <strain evidence="6">DSM 103720</strain>
    </source>
</reference>
<sequence>MKQLVIFDLDGTLLDTISDLGAATNYALRSFGYPEHNLSSYTKFVGNGITRLIERSLPEDDKTPETVAKVLEKFTEYYNEHKTDLTKPYPGIPELLKELESMGLKLAVASNKYQAAVVSLIRHYFPDINWCAVEGQKEGVPTKPDPSIVFEILAKCPTRKSKVLYVGDSGVDMETARRACVDSCGVSWGFRSVKELRDHHADNIVNTPDEIITVVKRPGLGLDS</sequence>
<dbReference type="PANTHER" id="PTHR43434">
    <property type="entry name" value="PHOSPHOGLYCOLATE PHOSPHATASE"/>
    <property type="match status" value="1"/>
</dbReference>
<dbReference type="SFLD" id="SFLDS00003">
    <property type="entry name" value="Haloacid_Dehalogenase"/>
    <property type="match status" value="1"/>
</dbReference>
<dbReference type="NCBIfam" id="TIGR01549">
    <property type="entry name" value="HAD-SF-IA-v1"/>
    <property type="match status" value="1"/>
</dbReference>
<dbReference type="PANTHER" id="PTHR43434:SF1">
    <property type="entry name" value="PHOSPHOGLYCOLATE PHOSPHATASE"/>
    <property type="match status" value="1"/>
</dbReference>
<dbReference type="SFLD" id="SFLDG01129">
    <property type="entry name" value="C1.5:_HAD__Beta-PGM__Phosphata"/>
    <property type="match status" value="1"/>
</dbReference>
<dbReference type="AlphaFoldDB" id="A0A2V1IQK2"/>
<comment type="pathway">
    <text evidence="2">Organic acid metabolism; glycolate biosynthesis; glycolate from 2-phosphoglycolate: step 1/1.</text>
</comment>
<name>A0A2V1IQK2_9BACT</name>
<dbReference type="SUPFAM" id="SSF56784">
    <property type="entry name" value="HAD-like"/>
    <property type="match status" value="1"/>
</dbReference>
<dbReference type="InterPro" id="IPR006439">
    <property type="entry name" value="HAD-SF_hydro_IA"/>
</dbReference>
<gene>
    <name evidence="5" type="ORF">C5O23_03475</name>
</gene>
<accession>A0A2V1IQK2</accession>
<dbReference type="Gene3D" id="3.40.50.1000">
    <property type="entry name" value="HAD superfamily/HAD-like"/>
    <property type="match status" value="1"/>
</dbReference>
<evidence type="ECO:0000256" key="4">
    <source>
        <dbReference type="ARBA" id="ARBA00013078"/>
    </source>
</evidence>
<dbReference type="GO" id="GO:0008967">
    <property type="term" value="F:phosphoglycolate phosphatase activity"/>
    <property type="evidence" value="ECO:0007669"/>
    <property type="project" value="UniProtKB-EC"/>
</dbReference>
<dbReference type="GO" id="GO:0006281">
    <property type="term" value="P:DNA repair"/>
    <property type="evidence" value="ECO:0007669"/>
    <property type="project" value="TreeGrafter"/>
</dbReference>
<evidence type="ECO:0000256" key="2">
    <source>
        <dbReference type="ARBA" id="ARBA00004818"/>
    </source>
</evidence>
<comment type="caution">
    <text evidence="5">The sequence shown here is derived from an EMBL/GenBank/DDBJ whole genome shotgun (WGS) entry which is preliminary data.</text>
</comment>
<proteinExistence type="inferred from homology"/>
<dbReference type="Gene3D" id="1.10.150.240">
    <property type="entry name" value="Putative phosphatase, domain 2"/>
    <property type="match status" value="1"/>
</dbReference>
<dbReference type="InterPro" id="IPR023198">
    <property type="entry name" value="PGP-like_dom2"/>
</dbReference>
<dbReference type="Pfam" id="PF13419">
    <property type="entry name" value="HAD_2"/>
    <property type="match status" value="1"/>
</dbReference>
<dbReference type="EC" id="3.1.3.18" evidence="4"/>
<comment type="similarity">
    <text evidence="3">Belongs to the HAD-like hydrolase superfamily. CbbY/CbbZ/Gph/YieH family.</text>
</comment>
<dbReference type="EMBL" id="PUEC01000005">
    <property type="protein sequence ID" value="PWB03461.1"/>
    <property type="molecule type" value="Genomic_DNA"/>
</dbReference>
<dbReference type="Proteomes" id="UP000244905">
    <property type="component" value="Unassembled WGS sequence"/>
</dbReference>
<dbReference type="GeneID" id="82525412"/>
<organism evidence="5 6">
    <name type="scientific">Duncaniella muris</name>
    <dbReference type="NCBI Taxonomy" id="2094150"/>
    <lineage>
        <taxon>Bacteria</taxon>
        <taxon>Pseudomonadati</taxon>
        <taxon>Bacteroidota</taxon>
        <taxon>Bacteroidia</taxon>
        <taxon>Bacteroidales</taxon>
        <taxon>Muribaculaceae</taxon>
        <taxon>Duncaniella</taxon>
    </lineage>
</organism>
<protein>
    <recommendedName>
        <fullName evidence="4">phosphoglycolate phosphatase</fullName>
        <ecNumber evidence="4">3.1.3.18</ecNumber>
    </recommendedName>
</protein>
<evidence type="ECO:0000256" key="3">
    <source>
        <dbReference type="ARBA" id="ARBA00006171"/>
    </source>
</evidence>
<dbReference type="InterPro" id="IPR041492">
    <property type="entry name" value="HAD_2"/>
</dbReference>
<dbReference type="InterPro" id="IPR023214">
    <property type="entry name" value="HAD_sf"/>
</dbReference>
<dbReference type="RefSeq" id="WP_107031571.1">
    <property type="nucleotide sequence ID" value="NZ_CAJSYL010000035.1"/>
</dbReference>
<keyword evidence="6" id="KW-1185">Reference proteome</keyword>
<dbReference type="InterPro" id="IPR050155">
    <property type="entry name" value="HAD-like_hydrolase_sf"/>
</dbReference>
<evidence type="ECO:0000313" key="5">
    <source>
        <dbReference type="EMBL" id="PWB03461.1"/>
    </source>
</evidence>
<keyword evidence="5" id="KW-0378">Hydrolase</keyword>
<dbReference type="GO" id="GO:0005829">
    <property type="term" value="C:cytosol"/>
    <property type="evidence" value="ECO:0007669"/>
    <property type="project" value="TreeGrafter"/>
</dbReference>
<evidence type="ECO:0000313" key="6">
    <source>
        <dbReference type="Proteomes" id="UP000244905"/>
    </source>
</evidence>